<dbReference type="Proteomes" id="UP000316609">
    <property type="component" value="Unassembled WGS sequence"/>
</dbReference>
<evidence type="ECO:0000256" key="1">
    <source>
        <dbReference type="SAM" id="SignalP"/>
    </source>
</evidence>
<name>A0A538TRI3_UNCEI</name>
<evidence type="ECO:0000313" key="2">
    <source>
        <dbReference type="EMBL" id="TMQ66230.1"/>
    </source>
</evidence>
<feature type="chain" id="PRO_5022122509" evidence="1">
    <location>
        <begin position="22"/>
        <end position="655"/>
    </location>
</feature>
<proteinExistence type="predicted"/>
<reference evidence="2 3" key="1">
    <citation type="journal article" date="2019" name="Nat. Microbiol.">
        <title>Mediterranean grassland soil C-N compound turnover is dependent on rainfall and depth, and is mediated by genomically divergent microorganisms.</title>
        <authorList>
            <person name="Diamond S."/>
            <person name="Andeer P.F."/>
            <person name="Li Z."/>
            <person name="Crits-Christoph A."/>
            <person name="Burstein D."/>
            <person name="Anantharaman K."/>
            <person name="Lane K.R."/>
            <person name="Thomas B.C."/>
            <person name="Pan C."/>
            <person name="Northen T.R."/>
            <person name="Banfield J.F."/>
        </authorList>
    </citation>
    <scope>NUCLEOTIDE SEQUENCE [LARGE SCALE GENOMIC DNA]</scope>
    <source>
        <strain evidence="2">WS_8</strain>
    </source>
</reference>
<dbReference type="AlphaFoldDB" id="A0A538TRI3"/>
<evidence type="ECO:0000313" key="3">
    <source>
        <dbReference type="Proteomes" id="UP000316609"/>
    </source>
</evidence>
<sequence length="655" mass="72131">MRLRVGVVLCLLLAYLGVACRTPLTPNIDRNIAPETWITAAPPDTIMTERGTAPDIGTIPFRFHLYWAASDRDGAVAGFYWAVVETLPSPPPEAGPGAPIPPLPGPKPGDYHFTTKTDSIFIFRVAEQIPDRAHAFFIYAVDNQGKPDPTPARFIFNAKDRFPPTPVFDEAFAVGKIYERLPGGGVRAVIDTFPRGRVGPLRILDINNPATLPTDTVPVGSDLHFCWHAKIDIPGIVVTSYRYKLDEPQLQTVGPHDTCKVYGQGQHPTPGTKIFTVRAIDQALGSNESNRRLQYNFSPISWWAGPDPNDPALMDNNGEKFLPMSIASTSGIPRSLLSADSTQILPASRAERRTFLEIWRDTVFVRKEFDTVHMNSFVIFHGGGFDTDSRYGVHVTDLARRLPEFPGGPVLEPSEEPNGSPVGFRSQVQLLLDPAAENNVTRALQTGLYPIFDPNDVFNQPRIGGYHLLRESGKAYAVIRAEDADGSRDLRVEDPVGLVERVDAGGGTPEERKLRDQVLVFYVNQPPHFLLSDPGFQPKPGAVFTSRTWDFVLMADDSDPYLSGIPGGGPAGTGTLRRQVTIHGFDVNTNAPLTYVDFRYLNREEFNVLVPDNLKPGEVQVDIELCDCDQCELLPGTGRCTKLTIPVIYQPLGAQ</sequence>
<comment type="caution">
    <text evidence="2">The sequence shown here is derived from an EMBL/GenBank/DDBJ whole genome shotgun (WGS) entry which is preliminary data.</text>
</comment>
<protein>
    <submittedName>
        <fullName evidence="2">Uncharacterized protein</fullName>
    </submittedName>
</protein>
<gene>
    <name evidence="2" type="ORF">E6K78_06605</name>
</gene>
<feature type="signal peptide" evidence="1">
    <location>
        <begin position="1"/>
        <end position="21"/>
    </location>
</feature>
<organism evidence="2 3">
    <name type="scientific">Eiseniibacteriota bacterium</name>
    <dbReference type="NCBI Taxonomy" id="2212470"/>
    <lineage>
        <taxon>Bacteria</taxon>
        <taxon>Candidatus Eiseniibacteriota</taxon>
    </lineage>
</organism>
<dbReference type="EMBL" id="VBOY01000059">
    <property type="protein sequence ID" value="TMQ66230.1"/>
    <property type="molecule type" value="Genomic_DNA"/>
</dbReference>
<keyword evidence="1" id="KW-0732">Signal</keyword>
<dbReference type="PROSITE" id="PS51257">
    <property type="entry name" value="PROKAR_LIPOPROTEIN"/>
    <property type="match status" value="1"/>
</dbReference>
<accession>A0A538TRI3</accession>